<feature type="region of interest" description="Disordered" evidence="5">
    <location>
        <begin position="861"/>
        <end position="897"/>
    </location>
</feature>
<organism evidence="7 8">
    <name type="scientific">Xylona heveae (strain CBS 132557 / TC161)</name>
    <dbReference type="NCBI Taxonomy" id="1328760"/>
    <lineage>
        <taxon>Eukaryota</taxon>
        <taxon>Fungi</taxon>
        <taxon>Dikarya</taxon>
        <taxon>Ascomycota</taxon>
        <taxon>Pezizomycotina</taxon>
        <taxon>Xylonomycetes</taxon>
        <taxon>Xylonales</taxon>
        <taxon>Xylonaceae</taxon>
        <taxon>Xylona</taxon>
    </lineage>
</organism>
<reference evidence="7 8" key="1">
    <citation type="journal article" date="2016" name="Fungal Biol.">
        <title>The genome of Xylona heveae provides a window into fungal endophytism.</title>
        <authorList>
            <person name="Gazis R."/>
            <person name="Kuo A."/>
            <person name="Riley R."/>
            <person name="LaButti K."/>
            <person name="Lipzen A."/>
            <person name="Lin J."/>
            <person name="Amirebrahimi M."/>
            <person name="Hesse C.N."/>
            <person name="Spatafora J.W."/>
            <person name="Henrissat B."/>
            <person name="Hainaut M."/>
            <person name="Grigoriev I.V."/>
            <person name="Hibbett D.S."/>
        </authorList>
    </citation>
    <scope>NUCLEOTIDE SEQUENCE [LARGE SCALE GENOMIC DNA]</scope>
    <source>
        <strain evidence="7 8">TC161</strain>
    </source>
</reference>
<dbReference type="RefSeq" id="XP_018187717.1">
    <property type="nucleotide sequence ID" value="XM_018334328.1"/>
</dbReference>
<dbReference type="STRING" id="1328760.A0A165GGM2"/>
<dbReference type="GO" id="GO:0006890">
    <property type="term" value="P:retrograde vesicle-mediated transport, Golgi to endoplasmic reticulum"/>
    <property type="evidence" value="ECO:0007669"/>
    <property type="project" value="InterPro"/>
</dbReference>
<sequence length="938" mass="103235">MENASGLSEAQAVLLAAHLASESEVTSFWALANSHSQFLPKELLLRLLLTYLPESTSPSNFCWLIQRLVTEEVDSSSEGSFDATPVKGLTESQSRKRVQRLQLLPLACPSYALDDSVDLITRFLICRIHRIDSETGLLAQVPQLLEPFLHHSDELRCWFISRVLPLLRLSYEYYPESYTVFSLSEFEKLSGETAVHNLLSKCGETGAHENIGRDLRNLVGPWMYGSGKNKRRKLNAEHHEDKNNGRPYEPLNDADGAEWKFVFEWLLSTARTTFSLAVDAVQGWDGPGDVDCGGYNEGLGYLDESVQQSLELQYAQTALASVYATDEASPAALEGAYHILVRITELMQLDVPPEVFSPHSSLSRFGDLAGSIRDWSTMLLLQNALLQPKNPLTTPEKNSIKFMEAVLSSANILTKLGETLSLRAIAELILSKSKDQQKKKLQKVLHNLSAGPKRDEGEWAQIVQDLRWLWGWGTEDASQAGYPGQGVFGNVEINFLEREILKLLISKNCNELVVKAYITDSAQRLTKDEVEKVILDSVLNAYDNASNGNRTRGGIKKASDIIRAFQGYFPSSSGFRHANALIAATHSLSFYSLTLQHGVPFQPVAIRVQQDPLTLINKVLDQNPKSYTNLDDLLEISRNFVAAGIIKDGNTIADSAPSGHSTKQQTHNVERRVIGMAIEAALTEDDFETAYSYVITRLNPFSRPAAGTTGDKEINESDSISWRAAFQAGRYRPGRSSAGPEELRNLEQRMELLSQALMLAPPAALSEILGVWRRCEEELTMLLAQESEEETRWDDRGDGKVPGGFIESSGVTRTNRTTAATRRINDEAPMGLFDVAKGAAAALSRSAFPLRGAGAGAMAAASTATPRESSHSRDLSASMISNADSDSVSLAGSEREKRIRKRDVVSNMVTGGLASGIGWVLGATPVNPQEQHHSPEKE</sequence>
<feature type="region of interest" description="Disordered" evidence="5">
    <location>
        <begin position="231"/>
        <end position="250"/>
    </location>
</feature>
<name>A0A165GGM2_XYLHT</name>
<keyword evidence="8" id="KW-1185">Reference proteome</keyword>
<feature type="compositionally biased region" description="Basic and acidic residues" evidence="5">
    <location>
        <begin position="234"/>
        <end position="244"/>
    </location>
</feature>
<dbReference type="GO" id="GO:0005783">
    <property type="term" value="C:endoplasmic reticulum"/>
    <property type="evidence" value="ECO:0007669"/>
    <property type="project" value="UniProtKB-SubCell"/>
</dbReference>
<dbReference type="AlphaFoldDB" id="A0A165GGM2"/>
<dbReference type="InParanoid" id="A0A165GGM2"/>
<evidence type="ECO:0000256" key="1">
    <source>
        <dbReference type="ARBA" id="ARBA00004240"/>
    </source>
</evidence>
<dbReference type="EMBL" id="KV407459">
    <property type="protein sequence ID" value="KZF22162.1"/>
    <property type="molecule type" value="Genomic_DNA"/>
</dbReference>
<evidence type="ECO:0000256" key="5">
    <source>
        <dbReference type="SAM" id="MobiDB-lite"/>
    </source>
</evidence>
<dbReference type="GeneID" id="28899465"/>
<accession>A0A165GGM2</accession>
<evidence type="ECO:0000313" key="8">
    <source>
        <dbReference type="Proteomes" id="UP000076632"/>
    </source>
</evidence>
<dbReference type="Proteomes" id="UP000076632">
    <property type="component" value="Unassembled WGS sequence"/>
</dbReference>
<comment type="subcellular location">
    <subcellularLocation>
        <location evidence="1">Endoplasmic reticulum</location>
    </subcellularLocation>
</comment>
<dbReference type="OrthoDB" id="342024at2759"/>
<protein>
    <submittedName>
        <fullName evidence="7">Secretory pathway Sec39</fullName>
    </submittedName>
</protein>
<feature type="region of interest" description="Disordered" evidence="5">
    <location>
        <begin position="790"/>
        <end position="810"/>
    </location>
</feature>
<evidence type="ECO:0000256" key="4">
    <source>
        <dbReference type="ARBA" id="ARBA00022927"/>
    </source>
</evidence>
<feature type="domain" description="Sec39" evidence="6">
    <location>
        <begin position="13"/>
        <end position="793"/>
    </location>
</feature>
<gene>
    <name evidence="7" type="ORF">L228DRAFT_261374</name>
</gene>
<dbReference type="InterPro" id="IPR013244">
    <property type="entry name" value="Sec39_domain"/>
</dbReference>
<dbReference type="Pfam" id="PF08314">
    <property type="entry name" value="Sec39"/>
    <property type="match status" value="1"/>
</dbReference>
<dbReference type="PANTHER" id="PTHR40787">
    <property type="entry name" value="SECRETED PROTEIN"/>
    <property type="match status" value="1"/>
</dbReference>
<dbReference type="GO" id="GO:0015031">
    <property type="term" value="P:protein transport"/>
    <property type="evidence" value="ECO:0007669"/>
    <property type="project" value="UniProtKB-KW"/>
</dbReference>
<evidence type="ECO:0000259" key="6">
    <source>
        <dbReference type="Pfam" id="PF08314"/>
    </source>
</evidence>
<dbReference type="OMA" id="GMKRAYD"/>
<evidence type="ECO:0000313" key="7">
    <source>
        <dbReference type="EMBL" id="KZF22162.1"/>
    </source>
</evidence>
<evidence type="ECO:0000256" key="3">
    <source>
        <dbReference type="ARBA" id="ARBA00022824"/>
    </source>
</evidence>
<feature type="compositionally biased region" description="Polar residues" evidence="5">
    <location>
        <begin position="878"/>
        <end position="890"/>
    </location>
</feature>
<evidence type="ECO:0000256" key="2">
    <source>
        <dbReference type="ARBA" id="ARBA00022448"/>
    </source>
</evidence>
<proteinExistence type="predicted"/>
<keyword evidence="3" id="KW-0256">Endoplasmic reticulum</keyword>
<keyword evidence="2" id="KW-0813">Transport</keyword>
<dbReference type="PANTHER" id="PTHR40787:SF3">
    <property type="entry name" value="PROTEIN TRANSPORT PROTEIN SEC39"/>
    <property type="match status" value="1"/>
</dbReference>
<keyword evidence="4" id="KW-0653">Protein transport</keyword>